<dbReference type="Proteomes" id="UP001589896">
    <property type="component" value="Unassembled WGS sequence"/>
</dbReference>
<name>A0ABV6S206_9GAMM</name>
<dbReference type="RefSeq" id="WP_386677308.1">
    <property type="nucleotide sequence ID" value="NZ_JBHLTG010000021.1"/>
</dbReference>
<dbReference type="EMBL" id="JBHLTG010000021">
    <property type="protein sequence ID" value="MFC0682869.1"/>
    <property type="molecule type" value="Genomic_DNA"/>
</dbReference>
<comment type="caution">
    <text evidence="1">The sequence shown here is derived from an EMBL/GenBank/DDBJ whole genome shotgun (WGS) entry which is preliminary data.</text>
</comment>
<sequence>MTEIVECVKHEEQEATFVCQHLVACLHSGEPVGFYFSGEPRGDAWCSACEETRIREGGSSGDWNERSEAFAGISLLCGACYDSVRSLHGL</sequence>
<reference evidence="1 2" key="1">
    <citation type="submission" date="2024-09" db="EMBL/GenBank/DDBJ databases">
        <authorList>
            <person name="Sun Q."/>
            <person name="Mori K."/>
        </authorList>
    </citation>
    <scope>NUCLEOTIDE SEQUENCE [LARGE SCALE GENOMIC DNA]</scope>
    <source>
        <strain evidence="1 2">KCTC 23076</strain>
    </source>
</reference>
<evidence type="ECO:0000313" key="2">
    <source>
        <dbReference type="Proteomes" id="UP001589896"/>
    </source>
</evidence>
<protein>
    <submittedName>
        <fullName evidence="1">Uncharacterized protein</fullName>
    </submittedName>
</protein>
<organism evidence="1 2">
    <name type="scientific">Lysobacter korlensis</name>
    <dbReference type="NCBI Taxonomy" id="553636"/>
    <lineage>
        <taxon>Bacteria</taxon>
        <taxon>Pseudomonadati</taxon>
        <taxon>Pseudomonadota</taxon>
        <taxon>Gammaproteobacteria</taxon>
        <taxon>Lysobacterales</taxon>
        <taxon>Lysobacteraceae</taxon>
        <taxon>Lysobacter</taxon>
    </lineage>
</organism>
<accession>A0ABV6S206</accession>
<gene>
    <name evidence="1" type="ORF">ACFFGH_33980</name>
</gene>
<keyword evidence="2" id="KW-1185">Reference proteome</keyword>
<proteinExistence type="predicted"/>
<evidence type="ECO:0000313" key="1">
    <source>
        <dbReference type="EMBL" id="MFC0682869.1"/>
    </source>
</evidence>